<dbReference type="AlphaFoldDB" id="A0ABD0USV3"/>
<feature type="domain" description="Senescence" evidence="2">
    <location>
        <begin position="274"/>
        <end position="462"/>
    </location>
</feature>
<evidence type="ECO:0000256" key="1">
    <source>
        <dbReference type="SAM" id="MobiDB-lite"/>
    </source>
</evidence>
<feature type="compositionally biased region" description="Low complexity" evidence="1">
    <location>
        <begin position="29"/>
        <end position="61"/>
    </location>
</feature>
<sequence length="476" mass="50931">MSSQNQGKQQPLYPEVLDSNPEIDSAFLSNPKSNSNCSPSSFYPSLEQPSPSISSDTKPSSLYPTVDMKDLANLFQDTDAAAPTLPPPVEETFLRIPGAILHLIDRNQSVEIASGEFAVVRLIQGESIVAVLARVGAGDDHDDSGVQWPLAQDEASVKLDDSHYFFSLHVPKTEITEDESEGVLNYGLTFASKGQEDLLMTLDGVLEAYSSFSVQKLPGKATSSSVLDGSVAKEVTPAEAMADGPKRELMEKRSEIYWTTLAPNVEDYSGSVAKAIAKGSGQLIRGILWCGDVTVDRLKWGEEMMRRRTSPCSQPTEVSKDALKRMKRVKTVTKMSEKVVSGVLNGVVKVSGFVTGSIVNSKAGKKFFGLVPGEIALATLEGFGKVSDAVEVVGRNVLQTSSVVTTGVVSHRYGEQAADITHEGLGAAGHALGTALAVFKIRKALNPKNSVKPKTLAKSFAKSAAAELKANKQVKK</sequence>
<comment type="caution">
    <text evidence="3">The sequence shown here is derived from an EMBL/GenBank/DDBJ whole genome shotgun (WGS) entry which is preliminary data.</text>
</comment>
<dbReference type="PANTHER" id="PTHR21068">
    <property type="entry name" value="SPARTIN"/>
    <property type="match status" value="1"/>
</dbReference>
<evidence type="ECO:0000259" key="2">
    <source>
        <dbReference type="Pfam" id="PF06911"/>
    </source>
</evidence>
<organism evidence="3 4">
    <name type="scientific">Dendrobium thyrsiflorum</name>
    <name type="common">Pinecone-like raceme dendrobium</name>
    <name type="synonym">Orchid</name>
    <dbReference type="NCBI Taxonomy" id="117978"/>
    <lineage>
        <taxon>Eukaryota</taxon>
        <taxon>Viridiplantae</taxon>
        <taxon>Streptophyta</taxon>
        <taxon>Embryophyta</taxon>
        <taxon>Tracheophyta</taxon>
        <taxon>Spermatophyta</taxon>
        <taxon>Magnoliopsida</taxon>
        <taxon>Liliopsida</taxon>
        <taxon>Asparagales</taxon>
        <taxon>Orchidaceae</taxon>
        <taxon>Epidendroideae</taxon>
        <taxon>Malaxideae</taxon>
        <taxon>Dendrobiinae</taxon>
        <taxon>Dendrobium</taxon>
    </lineage>
</organism>
<evidence type="ECO:0000313" key="4">
    <source>
        <dbReference type="Proteomes" id="UP001552299"/>
    </source>
</evidence>
<feature type="region of interest" description="Disordered" evidence="1">
    <location>
        <begin position="1"/>
        <end position="61"/>
    </location>
</feature>
<gene>
    <name evidence="3" type="ORF">M5K25_016736</name>
</gene>
<dbReference type="EMBL" id="JANQDX010000013">
    <property type="protein sequence ID" value="KAL0913288.1"/>
    <property type="molecule type" value="Genomic_DNA"/>
</dbReference>
<dbReference type="Proteomes" id="UP001552299">
    <property type="component" value="Unassembled WGS sequence"/>
</dbReference>
<accession>A0ABD0USV3</accession>
<proteinExistence type="predicted"/>
<dbReference type="InterPro" id="IPR009686">
    <property type="entry name" value="Senescence/spartin_C"/>
</dbReference>
<keyword evidence="4" id="KW-1185">Reference proteome</keyword>
<dbReference type="InterPro" id="IPR045036">
    <property type="entry name" value="Spartin-like"/>
</dbReference>
<dbReference type="Pfam" id="PF06911">
    <property type="entry name" value="Senescence"/>
    <property type="match status" value="1"/>
</dbReference>
<reference evidence="3 4" key="1">
    <citation type="journal article" date="2024" name="Plant Biotechnol. J.">
        <title>Dendrobium thyrsiflorum genome and its molecular insights into genes involved in important horticultural traits.</title>
        <authorList>
            <person name="Chen B."/>
            <person name="Wang J.Y."/>
            <person name="Zheng P.J."/>
            <person name="Li K.L."/>
            <person name="Liang Y.M."/>
            <person name="Chen X.F."/>
            <person name="Zhang C."/>
            <person name="Zhao X."/>
            <person name="He X."/>
            <person name="Zhang G.Q."/>
            <person name="Liu Z.J."/>
            <person name="Xu Q."/>
        </authorList>
    </citation>
    <scope>NUCLEOTIDE SEQUENCE [LARGE SCALE GENOMIC DNA]</scope>
    <source>
        <strain evidence="3">GZMU011</strain>
    </source>
</reference>
<name>A0ABD0USV3_DENTH</name>
<dbReference type="PANTHER" id="PTHR21068:SF33">
    <property type="entry name" value="OS03G0241900 PROTEIN"/>
    <property type="match status" value="1"/>
</dbReference>
<protein>
    <recommendedName>
        <fullName evidence="2">Senescence domain-containing protein</fullName>
    </recommendedName>
</protein>
<evidence type="ECO:0000313" key="3">
    <source>
        <dbReference type="EMBL" id="KAL0913288.1"/>
    </source>
</evidence>